<evidence type="ECO:0000256" key="2">
    <source>
        <dbReference type="ARBA" id="ARBA00022737"/>
    </source>
</evidence>
<evidence type="ECO:0000256" key="3">
    <source>
        <dbReference type="ARBA" id="ARBA00022771"/>
    </source>
</evidence>
<dbReference type="InterPro" id="IPR018253">
    <property type="entry name" value="DnaJ_domain_CS"/>
</dbReference>
<evidence type="ECO:0000256" key="4">
    <source>
        <dbReference type="ARBA" id="ARBA00022833"/>
    </source>
</evidence>
<dbReference type="GO" id="GO:0009408">
    <property type="term" value="P:response to heat"/>
    <property type="evidence" value="ECO:0007669"/>
    <property type="project" value="InterPro"/>
</dbReference>
<keyword evidence="1" id="KW-0479">Metal-binding</keyword>
<dbReference type="PANTHER" id="PTHR43096:SF52">
    <property type="entry name" value="DNAJ HOMOLOG 1, MITOCHONDRIAL-RELATED"/>
    <property type="match status" value="1"/>
</dbReference>
<dbReference type="InterPro" id="IPR012724">
    <property type="entry name" value="DnaJ"/>
</dbReference>
<dbReference type="GO" id="GO:0051082">
    <property type="term" value="F:unfolded protein binding"/>
    <property type="evidence" value="ECO:0007669"/>
    <property type="project" value="InterPro"/>
</dbReference>
<dbReference type="InterPro" id="IPR001305">
    <property type="entry name" value="HSP_DnaJ_Cys-rich_dom"/>
</dbReference>
<dbReference type="CDD" id="cd10719">
    <property type="entry name" value="DnaJ_zf"/>
    <property type="match status" value="1"/>
</dbReference>
<dbReference type="GO" id="GO:0005524">
    <property type="term" value="F:ATP binding"/>
    <property type="evidence" value="ECO:0007669"/>
    <property type="project" value="InterPro"/>
</dbReference>
<dbReference type="GO" id="GO:0031072">
    <property type="term" value="F:heat shock protein binding"/>
    <property type="evidence" value="ECO:0007669"/>
    <property type="project" value="InterPro"/>
</dbReference>
<reference evidence="8" key="1">
    <citation type="journal article" date="2013" name="Environ. Microbiol.">
        <title>Microbiota from the distal guts of lean and obese adolescents exhibit partial functional redundancy besides clear differences in community structure.</title>
        <authorList>
            <person name="Ferrer M."/>
            <person name="Ruiz A."/>
            <person name="Lanza F."/>
            <person name="Haange S.B."/>
            <person name="Oberbach A."/>
            <person name="Till H."/>
            <person name="Bargiela R."/>
            <person name="Campoy C."/>
            <person name="Segura M.T."/>
            <person name="Richter M."/>
            <person name="von Bergen M."/>
            <person name="Seifert J."/>
            <person name="Suarez A."/>
        </authorList>
    </citation>
    <scope>NUCLEOTIDE SEQUENCE</scope>
</reference>
<keyword evidence="2" id="KW-0677">Repeat</keyword>
<dbReference type="SUPFAM" id="SSF46565">
    <property type="entry name" value="Chaperone J-domain"/>
    <property type="match status" value="1"/>
</dbReference>
<dbReference type="InterPro" id="IPR036869">
    <property type="entry name" value="J_dom_sf"/>
</dbReference>
<sequence length="379" mass="41819">MAEKRDYYEVLGVEKNASAAEIKSAFRKLAKKYHPDLNKDDPSAAEKFKEAQEAYEVLSDEEKRSQYDRFGHAGVGTGAQGMGGFSSYSDFGGVDIDLGDIFDSFFGGGFQGFSGRGESKSRKSRGSDILKKVKLSFEEAVFGCEKDFELDFIENCDECDGKGGIGEETCSTCHGSGTVTSEQHTILGSFLSKTTCPTCHGEGHTYKKKCSKCGGKGKIKQHKTISVNVPAGIDTGKRLRITGKGNPGTNGGPNGDLYLEFYVEEHDFFKRDGDDIYLEIPLTITEAVLGCKKVIPTLYGNVSLSIPSGINNLDKQRIKGKGVDNKTTGNKGNMYLIFKVLTPKKLSREQKNLFEELNKYAFDEKEIRDFNRFTEKNDK</sequence>
<accession>K1RHW7</accession>
<keyword evidence="3" id="KW-0863">Zinc-finger</keyword>
<dbReference type="PROSITE" id="PS50076">
    <property type="entry name" value="DNAJ_2"/>
    <property type="match status" value="1"/>
</dbReference>
<dbReference type="PANTHER" id="PTHR43096">
    <property type="entry name" value="DNAJ HOMOLOG 1, MITOCHONDRIAL-RELATED"/>
    <property type="match status" value="1"/>
</dbReference>
<evidence type="ECO:0000256" key="5">
    <source>
        <dbReference type="ARBA" id="ARBA00023186"/>
    </source>
</evidence>
<protein>
    <submittedName>
        <fullName evidence="8">Chaperone protein DnaJ</fullName>
    </submittedName>
</protein>
<dbReference type="CDD" id="cd06257">
    <property type="entry name" value="DnaJ"/>
    <property type="match status" value="1"/>
</dbReference>
<dbReference type="Gene3D" id="2.60.260.20">
    <property type="entry name" value="Urease metallochaperone UreE, N-terminal domain"/>
    <property type="match status" value="2"/>
</dbReference>
<gene>
    <name evidence="8" type="ORF">OBE_17120</name>
</gene>
<dbReference type="InterPro" id="IPR036410">
    <property type="entry name" value="HSP_DnaJ_Cys-rich_dom_sf"/>
</dbReference>
<comment type="caution">
    <text evidence="8">The sequence shown here is derived from an EMBL/GenBank/DDBJ whole genome shotgun (WGS) entry which is preliminary data.</text>
</comment>
<evidence type="ECO:0000256" key="1">
    <source>
        <dbReference type="ARBA" id="ARBA00022723"/>
    </source>
</evidence>
<evidence type="ECO:0000259" key="6">
    <source>
        <dbReference type="PROSITE" id="PS50076"/>
    </source>
</evidence>
<dbReference type="AlphaFoldDB" id="K1RHW7"/>
<feature type="domain" description="J" evidence="6">
    <location>
        <begin position="6"/>
        <end position="71"/>
    </location>
</feature>
<dbReference type="SMART" id="SM00271">
    <property type="entry name" value="DnaJ"/>
    <property type="match status" value="1"/>
</dbReference>
<dbReference type="FunFam" id="1.10.287.110:FF:000034">
    <property type="entry name" value="Chaperone protein DnaJ"/>
    <property type="match status" value="1"/>
</dbReference>
<name>K1RHW7_9ZZZZ</name>
<organism evidence="8">
    <name type="scientific">human gut metagenome</name>
    <dbReference type="NCBI Taxonomy" id="408170"/>
    <lineage>
        <taxon>unclassified sequences</taxon>
        <taxon>metagenomes</taxon>
        <taxon>organismal metagenomes</taxon>
    </lineage>
</organism>
<dbReference type="PRINTS" id="PR00625">
    <property type="entry name" value="JDOMAIN"/>
</dbReference>
<dbReference type="HAMAP" id="MF_01152">
    <property type="entry name" value="DnaJ"/>
    <property type="match status" value="1"/>
</dbReference>
<dbReference type="CDD" id="cd10747">
    <property type="entry name" value="DnaJ_C"/>
    <property type="match status" value="1"/>
</dbReference>
<keyword evidence="5" id="KW-0143">Chaperone</keyword>
<dbReference type="Gene3D" id="1.10.287.110">
    <property type="entry name" value="DnaJ domain"/>
    <property type="match status" value="1"/>
</dbReference>
<dbReference type="InterPro" id="IPR008971">
    <property type="entry name" value="HSP40/DnaJ_pept-bd"/>
</dbReference>
<dbReference type="EMBL" id="AJWZ01011490">
    <property type="protein sequence ID" value="EKC45048.1"/>
    <property type="molecule type" value="Genomic_DNA"/>
</dbReference>
<dbReference type="Gene3D" id="6.20.20.10">
    <property type="match status" value="2"/>
</dbReference>
<dbReference type="Pfam" id="PF00684">
    <property type="entry name" value="DnaJ_CXXCXGXG"/>
    <property type="match status" value="1"/>
</dbReference>
<evidence type="ECO:0000259" key="7">
    <source>
        <dbReference type="PROSITE" id="PS51188"/>
    </source>
</evidence>
<keyword evidence="4" id="KW-0862">Zinc</keyword>
<dbReference type="PROSITE" id="PS00636">
    <property type="entry name" value="DNAJ_1"/>
    <property type="match status" value="1"/>
</dbReference>
<dbReference type="SUPFAM" id="SSF49493">
    <property type="entry name" value="HSP40/DnaJ peptide-binding domain"/>
    <property type="match status" value="2"/>
</dbReference>
<dbReference type="Pfam" id="PF01556">
    <property type="entry name" value="DnaJ_C"/>
    <property type="match status" value="1"/>
</dbReference>
<dbReference type="FunFam" id="2.60.260.20:FF:000005">
    <property type="entry name" value="Chaperone protein dnaJ 1, mitochondrial"/>
    <property type="match status" value="1"/>
</dbReference>
<dbReference type="SUPFAM" id="SSF57938">
    <property type="entry name" value="DnaJ/Hsp40 cysteine-rich domain"/>
    <property type="match status" value="1"/>
</dbReference>
<dbReference type="Pfam" id="PF00226">
    <property type="entry name" value="DnaJ"/>
    <property type="match status" value="1"/>
</dbReference>
<dbReference type="GO" id="GO:0042026">
    <property type="term" value="P:protein refolding"/>
    <property type="evidence" value="ECO:0007669"/>
    <property type="project" value="TreeGrafter"/>
</dbReference>
<dbReference type="GO" id="GO:0008270">
    <property type="term" value="F:zinc ion binding"/>
    <property type="evidence" value="ECO:0007669"/>
    <property type="project" value="UniProtKB-KW"/>
</dbReference>
<proteinExistence type="inferred from homology"/>
<feature type="domain" description="CR-type" evidence="7">
    <location>
        <begin position="143"/>
        <end position="222"/>
    </location>
</feature>
<dbReference type="NCBIfam" id="NF008035">
    <property type="entry name" value="PRK10767.1"/>
    <property type="match status" value="1"/>
</dbReference>
<dbReference type="GO" id="GO:0005737">
    <property type="term" value="C:cytoplasm"/>
    <property type="evidence" value="ECO:0007669"/>
    <property type="project" value="TreeGrafter"/>
</dbReference>
<dbReference type="InterPro" id="IPR001623">
    <property type="entry name" value="DnaJ_domain"/>
</dbReference>
<dbReference type="NCBIfam" id="TIGR02349">
    <property type="entry name" value="DnaJ_bact"/>
    <property type="match status" value="1"/>
</dbReference>
<dbReference type="PROSITE" id="PS51188">
    <property type="entry name" value="ZF_CR"/>
    <property type="match status" value="1"/>
</dbReference>
<dbReference type="InterPro" id="IPR002939">
    <property type="entry name" value="DnaJ_C"/>
</dbReference>
<evidence type="ECO:0000313" key="8">
    <source>
        <dbReference type="EMBL" id="EKC45048.1"/>
    </source>
</evidence>